<dbReference type="InterPro" id="IPR028974">
    <property type="entry name" value="TSP_type-3_rpt"/>
</dbReference>
<reference evidence="3 4" key="1">
    <citation type="submission" date="2019-06" db="EMBL/GenBank/DDBJ databases">
        <title>Persicimonas caeni gen. nov., sp. nov., a predatory bacterium isolated from solar saltern.</title>
        <authorList>
            <person name="Wang S."/>
        </authorList>
    </citation>
    <scope>NUCLEOTIDE SEQUENCE [LARGE SCALE GENOMIC DNA]</scope>
    <source>
        <strain evidence="3 4">YN101</strain>
    </source>
</reference>
<dbReference type="AlphaFoldDB" id="A0A4Y6PYA2"/>
<dbReference type="Proteomes" id="UP000315995">
    <property type="component" value="Chromosome"/>
</dbReference>
<protein>
    <recommendedName>
        <fullName evidence="5">Peptidase C-terminal archaeal/bacterial domain-containing protein</fullName>
    </recommendedName>
</protein>
<gene>
    <name evidence="3" type="ORF">FIV42_21945</name>
</gene>
<evidence type="ECO:0000256" key="1">
    <source>
        <dbReference type="SAM" id="MobiDB-lite"/>
    </source>
</evidence>
<dbReference type="GO" id="GO:0005509">
    <property type="term" value="F:calcium ion binding"/>
    <property type="evidence" value="ECO:0007669"/>
    <property type="project" value="InterPro"/>
</dbReference>
<evidence type="ECO:0000313" key="3">
    <source>
        <dbReference type="EMBL" id="QDG53308.1"/>
    </source>
</evidence>
<feature type="compositionally biased region" description="Acidic residues" evidence="1">
    <location>
        <begin position="70"/>
        <end position="88"/>
    </location>
</feature>
<keyword evidence="4" id="KW-1185">Reference proteome</keyword>
<accession>A0A4Y6PYA2</accession>
<feature type="compositionally biased region" description="Low complexity" evidence="1">
    <location>
        <begin position="48"/>
        <end position="60"/>
    </location>
</feature>
<feature type="signal peptide" evidence="2">
    <location>
        <begin position="1"/>
        <end position="29"/>
    </location>
</feature>
<proteinExistence type="predicted"/>
<feature type="region of interest" description="Disordered" evidence="1">
    <location>
        <begin position="32"/>
        <end position="110"/>
    </location>
</feature>
<evidence type="ECO:0008006" key="5">
    <source>
        <dbReference type="Google" id="ProtNLM"/>
    </source>
</evidence>
<feature type="chain" id="PRO_5030106678" description="Peptidase C-terminal archaeal/bacterial domain-containing protein" evidence="2">
    <location>
        <begin position="30"/>
        <end position="976"/>
    </location>
</feature>
<accession>A0A5B8Y9P4</accession>
<feature type="compositionally biased region" description="Low complexity" evidence="1">
    <location>
        <begin position="89"/>
        <end position="105"/>
    </location>
</feature>
<dbReference type="Gene3D" id="2.60.120.380">
    <property type="match status" value="2"/>
</dbReference>
<name>A0A4Y6PYA2_PERCE</name>
<dbReference type="PROSITE" id="PS51257">
    <property type="entry name" value="PROKAR_LIPOPROTEIN"/>
    <property type="match status" value="1"/>
</dbReference>
<evidence type="ECO:0000313" key="4">
    <source>
        <dbReference type="Proteomes" id="UP000315995"/>
    </source>
</evidence>
<keyword evidence="2" id="KW-0732">Signal</keyword>
<dbReference type="Gene3D" id="4.10.1080.10">
    <property type="entry name" value="TSP type-3 repeat"/>
    <property type="match status" value="1"/>
</dbReference>
<organism evidence="3 4">
    <name type="scientific">Persicimonas caeni</name>
    <dbReference type="NCBI Taxonomy" id="2292766"/>
    <lineage>
        <taxon>Bacteria</taxon>
        <taxon>Deltaproteobacteria</taxon>
        <taxon>Bradymonadales</taxon>
        <taxon>Bradymonadaceae</taxon>
        <taxon>Persicimonas</taxon>
    </lineage>
</organism>
<dbReference type="SUPFAM" id="SSF103647">
    <property type="entry name" value="TSP type-3 repeat"/>
    <property type="match status" value="1"/>
</dbReference>
<evidence type="ECO:0000256" key="2">
    <source>
        <dbReference type="SAM" id="SignalP"/>
    </source>
</evidence>
<dbReference type="EMBL" id="CP041186">
    <property type="protein sequence ID" value="QDG53308.1"/>
    <property type="molecule type" value="Genomic_DNA"/>
</dbReference>
<dbReference type="RefSeq" id="WP_141199769.1">
    <property type="nucleotide sequence ID" value="NZ_CP041186.1"/>
</dbReference>
<dbReference type="SUPFAM" id="SSF89260">
    <property type="entry name" value="Collagen-binding domain"/>
    <property type="match status" value="1"/>
</dbReference>
<dbReference type="OrthoDB" id="10015281at2"/>
<sequence length="976" mass="104404">MDKSSIYWSASRRAVCLIGAVLLAAGAMACGDDNGSKKDTNSEPDAADVSTDVDAGSGDDAGADVGGDGGDSDADAQVDTGPPDDDADGVANADDNCPDAANADQADLDRDGVGDVCDHFASIHDPSNPDSFETTAEDEANISNDAPREGEAYELSLPFLVEGNVGAVDNGNSDLDYYSFSVSEPTLLLVQIESRGDTYWPGGVLFGYEARNGNVNRFALGEDTGGTHYREMFLPVPGRYSLVVTDARNMLNSPDVGGDGYDYTVTASAVPMPEPETLDLPAAPVEKDVDRKIHIYEVDAQGLDALTVASTGVPRGDNSITLPMLAVYDPDENRTLSLTSPYQTNQNNAKIEYTTNLGDRDRVWVIEDYWQRFGLNDTILEVNEATVDAEFETFSEPQDERSSELVWMQPGVSVEGTIGPPRTVSSTSLAPDVDYFLATVQPGSLVTFTVEPTDGGALQPDVDLGFLYEQQGSSTFYWMEGGPNLDNPGETATVTAFYDGFQAGEAAIRIRHEPNNNAESPEGGPGFEYTVSMDVTQPTADDLGPLPAVVTGTFDTPGETDFYTFSASAGDRINFRLEENNYFGQLTVYDADTFQPLIQTYSSRDTMIVEEDGDYIVHVAPYNEERDPTYTYELGVEKISATDLGTTPASQSGVVDNAPFPAWFKMTVTPGTAYEATLADVADGTLEGRIRVYAGETMDQLRGGAGPVRWMAPDGVSEVYIEVADAQNRGDAGYTFTLAVDELDSADLTLDTLTTGQLADGASQMIYTFSAPEGAVGASVTTDGSWEPTVALADAADLRTIGGVDAHAGQLFYAESKARDYALFVGASDDTLTGPLDFEVEVTVHEPSAATAETEPNDTLADVQTPLTTPAIISGAFDDASGDTTDVFTLDLVTGQRVWVMSINRNSTDLYNLDPELEIYDPSGTLAETDRDAGEAFFPAIYAFEATADGIWEIRHQLEYGGDTGDYTLYVFTSTP</sequence>